<sequence length="387" mass="43510">MKRIGIMTGTRAEYGLLKPLMRAIDKDRELELYLIVSGMHLSPEFGLTYKEIEEDGFGINAKVEMLLSSDSPVGISKSIGLGIIGFADEFKRAGLDMLILLGDRYEALAAAVAAMIMRIPISHLHGGELTEGLIDEGIRHSITKMSYLHFTSTEEYRRRVIQLGENPERVFCVGAIGVENIKKTELMSKEELENSIHFEIDDNLAVVTYHPVTLENNTVEDQFTNLLRALDRNDKLRIIFTKANADTNGRIINELIDKFVTCNRERACAFYSLGQKRYLSALKYCRLVIGNSSSGIIEAPSFGKPVINIGDRQKGRASADSVINCGCMEKEIQSAIELALTEEFENKAKNSRNPYEKEDTTVSIMGVIKDYLFNNKIKLKKEFYDIK</sequence>
<name>A0A173SCH6_9FIRM</name>
<organism evidence="2 3">
    <name type="scientific">Roseburia inulinivorans</name>
    <dbReference type="NCBI Taxonomy" id="360807"/>
    <lineage>
        <taxon>Bacteria</taxon>
        <taxon>Bacillati</taxon>
        <taxon>Bacillota</taxon>
        <taxon>Clostridia</taxon>
        <taxon>Lachnospirales</taxon>
        <taxon>Lachnospiraceae</taxon>
        <taxon>Roseburia</taxon>
    </lineage>
</organism>
<dbReference type="SUPFAM" id="SSF53756">
    <property type="entry name" value="UDP-Glycosyltransferase/glycogen phosphorylase"/>
    <property type="match status" value="1"/>
</dbReference>
<dbReference type="AlphaFoldDB" id="A0A173SCH6"/>
<dbReference type="InterPro" id="IPR020004">
    <property type="entry name" value="UDP-GlcNAc_Epase"/>
</dbReference>
<dbReference type="GO" id="GO:0004553">
    <property type="term" value="F:hydrolase activity, hydrolyzing O-glycosyl compounds"/>
    <property type="evidence" value="ECO:0007669"/>
    <property type="project" value="InterPro"/>
</dbReference>
<dbReference type="GO" id="GO:0006047">
    <property type="term" value="P:UDP-N-acetylglucosamine metabolic process"/>
    <property type="evidence" value="ECO:0007669"/>
    <property type="project" value="InterPro"/>
</dbReference>
<dbReference type="CDD" id="cd03786">
    <property type="entry name" value="GTB_UDP-GlcNAc_2-Epimerase"/>
    <property type="match status" value="1"/>
</dbReference>
<dbReference type="InterPro" id="IPR029767">
    <property type="entry name" value="WecB-like"/>
</dbReference>
<dbReference type="EMBL" id="CYXX01000005">
    <property type="protein sequence ID" value="CUM87950.1"/>
    <property type="molecule type" value="Genomic_DNA"/>
</dbReference>
<dbReference type="RefSeq" id="WP_055168186.1">
    <property type="nucleotide sequence ID" value="NZ_CYXX01000005.1"/>
</dbReference>
<evidence type="ECO:0000259" key="1">
    <source>
        <dbReference type="Pfam" id="PF02350"/>
    </source>
</evidence>
<reference evidence="2 3" key="1">
    <citation type="submission" date="2015-09" db="EMBL/GenBank/DDBJ databases">
        <authorList>
            <consortium name="Pathogen Informatics"/>
        </authorList>
    </citation>
    <scope>NUCLEOTIDE SEQUENCE [LARGE SCALE GENOMIC DNA]</scope>
    <source>
        <strain evidence="2 3">2789STDY5608887</strain>
    </source>
</reference>
<dbReference type="Gene3D" id="3.40.50.2000">
    <property type="entry name" value="Glycogen Phosphorylase B"/>
    <property type="match status" value="2"/>
</dbReference>
<protein>
    <submittedName>
        <fullName evidence="2">Polysialic acid biosynthesis protein P7</fullName>
    </submittedName>
</protein>
<dbReference type="Proteomes" id="UP000095453">
    <property type="component" value="Unassembled WGS sequence"/>
</dbReference>
<dbReference type="NCBIfam" id="TIGR03568">
    <property type="entry name" value="NeuC_NnaA"/>
    <property type="match status" value="1"/>
</dbReference>
<dbReference type="InterPro" id="IPR003331">
    <property type="entry name" value="UDP_GlcNAc_Epimerase_2_dom"/>
</dbReference>
<evidence type="ECO:0000313" key="2">
    <source>
        <dbReference type="EMBL" id="CUM87950.1"/>
    </source>
</evidence>
<dbReference type="PANTHER" id="PTHR43174">
    <property type="entry name" value="UDP-N-ACETYLGLUCOSAMINE 2-EPIMERASE"/>
    <property type="match status" value="1"/>
</dbReference>
<dbReference type="PANTHER" id="PTHR43174:SF3">
    <property type="entry name" value="UDP-N-ACETYLGLUCOSAMINE 2-EPIMERASE"/>
    <property type="match status" value="1"/>
</dbReference>
<feature type="domain" description="UDP-N-acetylglucosamine 2-epimerase" evidence="1">
    <location>
        <begin position="22"/>
        <end position="369"/>
    </location>
</feature>
<proteinExistence type="predicted"/>
<gene>
    <name evidence="2" type="primary">neuC</name>
    <name evidence="2" type="ORF">ERS852444_00894</name>
</gene>
<dbReference type="Pfam" id="PF02350">
    <property type="entry name" value="Epimerase_2"/>
    <property type="match status" value="1"/>
</dbReference>
<accession>A0A173SCH6</accession>
<evidence type="ECO:0000313" key="3">
    <source>
        <dbReference type="Proteomes" id="UP000095453"/>
    </source>
</evidence>